<accession>A0ABP8EWZ2</accession>
<dbReference type="SUPFAM" id="SSF53474">
    <property type="entry name" value="alpha/beta-Hydrolases"/>
    <property type="match status" value="1"/>
</dbReference>
<sequence>MSYDAQPAAAPPPVDDDLLGPPWVARTIPLGDRLDGGEEPGAPDVATLVHQRDAGSATRAVLYLPGFVDYFFQAEHAQAWIDAGYDFYGLDMRRSGRSTNGHPRPDDIRDLRVQDEEIGKALAIIREGGPRPVVLLGHSTGGLQAVLWAADHPGSVDAVVLNSPWLDLNSGWFTRVPVTEIVDKLGAWLPSLPVGSLSQAYGRYLHTGTGGDWEYDLSLKPHEGFPARAGFVRTVRRAQAEIGRGLEVSVPVLLCCSTRSGDSKHPGPADLSTSDVVLDVRQMISRAPMIGEDVTILQVPGGIHDLALSPQPGREYYTRSAIEWADARLGVDGGA</sequence>
<feature type="region of interest" description="Disordered" evidence="1">
    <location>
        <begin position="1"/>
        <end position="21"/>
    </location>
</feature>
<comment type="caution">
    <text evidence="3">The sequence shown here is derived from an EMBL/GenBank/DDBJ whole genome shotgun (WGS) entry which is preliminary data.</text>
</comment>
<feature type="domain" description="Serine aminopeptidase S33" evidence="2">
    <location>
        <begin position="58"/>
        <end position="194"/>
    </location>
</feature>
<dbReference type="Proteomes" id="UP001499841">
    <property type="component" value="Unassembled WGS sequence"/>
</dbReference>
<dbReference type="RefSeq" id="WP_345042516.1">
    <property type="nucleotide sequence ID" value="NZ_BAABBA010000015.1"/>
</dbReference>
<keyword evidence="4" id="KW-1185">Reference proteome</keyword>
<protein>
    <submittedName>
        <fullName evidence="3">Alpha/beta hydrolase</fullName>
    </submittedName>
</protein>
<dbReference type="InterPro" id="IPR022742">
    <property type="entry name" value="Hydrolase_4"/>
</dbReference>
<evidence type="ECO:0000259" key="2">
    <source>
        <dbReference type="Pfam" id="PF12146"/>
    </source>
</evidence>
<dbReference type="Gene3D" id="3.40.50.1820">
    <property type="entry name" value="alpha/beta hydrolase"/>
    <property type="match status" value="1"/>
</dbReference>
<evidence type="ECO:0000256" key="1">
    <source>
        <dbReference type="SAM" id="MobiDB-lite"/>
    </source>
</evidence>
<proteinExistence type="predicted"/>
<dbReference type="GO" id="GO:0016787">
    <property type="term" value="F:hydrolase activity"/>
    <property type="evidence" value="ECO:0007669"/>
    <property type="project" value="UniProtKB-KW"/>
</dbReference>
<evidence type="ECO:0000313" key="3">
    <source>
        <dbReference type="EMBL" id="GAA4288504.1"/>
    </source>
</evidence>
<organism evidence="3 4">
    <name type="scientific">Georgenia daeguensis</name>
    <dbReference type="NCBI Taxonomy" id="908355"/>
    <lineage>
        <taxon>Bacteria</taxon>
        <taxon>Bacillati</taxon>
        <taxon>Actinomycetota</taxon>
        <taxon>Actinomycetes</taxon>
        <taxon>Micrococcales</taxon>
        <taxon>Bogoriellaceae</taxon>
        <taxon>Georgenia</taxon>
    </lineage>
</organism>
<dbReference type="Pfam" id="PF12146">
    <property type="entry name" value="Hydrolase_4"/>
    <property type="match status" value="1"/>
</dbReference>
<dbReference type="EMBL" id="BAABBA010000015">
    <property type="protein sequence ID" value="GAA4288504.1"/>
    <property type="molecule type" value="Genomic_DNA"/>
</dbReference>
<dbReference type="InterPro" id="IPR029058">
    <property type="entry name" value="AB_hydrolase_fold"/>
</dbReference>
<reference evidence="4" key="1">
    <citation type="journal article" date="2019" name="Int. J. Syst. Evol. Microbiol.">
        <title>The Global Catalogue of Microorganisms (GCM) 10K type strain sequencing project: providing services to taxonomists for standard genome sequencing and annotation.</title>
        <authorList>
            <consortium name="The Broad Institute Genomics Platform"/>
            <consortium name="The Broad Institute Genome Sequencing Center for Infectious Disease"/>
            <person name="Wu L."/>
            <person name="Ma J."/>
        </authorList>
    </citation>
    <scope>NUCLEOTIDE SEQUENCE [LARGE SCALE GENOMIC DNA]</scope>
    <source>
        <strain evidence="4">JCM 17459</strain>
    </source>
</reference>
<evidence type="ECO:0000313" key="4">
    <source>
        <dbReference type="Proteomes" id="UP001499841"/>
    </source>
</evidence>
<keyword evidence="3" id="KW-0378">Hydrolase</keyword>
<name>A0ABP8EWZ2_9MICO</name>
<gene>
    <name evidence="3" type="ORF">GCM10022262_28640</name>
</gene>